<dbReference type="SMART" id="SM00421">
    <property type="entry name" value="HTH_LUXR"/>
    <property type="match status" value="1"/>
</dbReference>
<evidence type="ECO:0000313" key="6">
    <source>
        <dbReference type="Proteomes" id="UP001597114"/>
    </source>
</evidence>
<dbReference type="PANTHER" id="PTHR44688">
    <property type="entry name" value="DNA-BINDING TRANSCRIPTIONAL ACTIVATOR DEVR_DOSR"/>
    <property type="match status" value="1"/>
</dbReference>
<dbReference type="PANTHER" id="PTHR44688:SF16">
    <property type="entry name" value="DNA-BINDING TRANSCRIPTIONAL ACTIVATOR DEVR_DOSR"/>
    <property type="match status" value="1"/>
</dbReference>
<sequence length="728" mass="76443">MTPDGLRRVVVRTRLRPPVLQPDHVRRHRLLARLTAAREPIVLLRAPTGAGKTVLLAQWVGGLPDRSWCWVSLSRYDNHPAGVWSALLEALRPHYTATGPYPPSRLEDRATLLGEVVPDLVNGLIGAGPLTVIVDDLGGVDDPLALEALDSLARELPDEVRLALATARPLTLPSLPALQAAGRVAELDEAELRFTLAEAGTLLTALADRSLGEKTVRTVHEATDGLAVALRLTGVAVREAPQEPVGPAPVPAVVEYLRAGFLERVTSRQRRFLLHTSVLDVLTPDACAAVNGGRDGHVLEELARVSFLVRRSPTQVATYRYHPVLRAALATVLDVEEPGAAVLLHARAAAWFTAQGRLEPVLRHAAAAHDPGLAGHAVLARWAAAASGEVLGWLDGLVRDPRTAGPALRRVGAAAALARGAGSGAARWRMGPCPDGTEMGGADAALGAMEALHGGRLAEAYRLGSIATATGDADGPWWPGLGSLARGTALMWSGRLDEARAALRAAADIASATGYRYVLGRVQEALAACAFLAGADDDEIRRAVGEALSGARGDALAPLARCLLALTGAYRGDVDGLDDAITAARALDDGEPHAAAAAWCIVANLALLSGDGARAAHAGDLARAALADCEPGSLLEALLPAAPRPAVDVRDRGMSTRERAVLRALGGSLSLRQIAAELNLSHNTIKTHVRTIFRKLGVHDRGAAVAAARELGLLPPRGFRRGCSRPRR</sequence>
<dbReference type="Pfam" id="PF25873">
    <property type="entry name" value="WHD_MalT"/>
    <property type="match status" value="1"/>
</dbReference>
<accession>A0ABW4F4P3</accession>
<dbReference type="RefSeq" id="WP_344722342.1">
    <property type="nucleotide sequence ID" value="NZ_BAAAUS010000011.1"/>
</dbReference>
<name>A0ABW4F4P3_9PSEU</name>
<dbReference type="CDD" id="cd06170">
    <property type="entry name" value="LuxR_C_like"/>
    <property type="match status" value="1"/>
</dbReference>
<keyword evidence="1" id="KW-0805">Transcription regulation</keyword>
<dbReference type="InterPro" id="IPR016032">
    <property type="entry name" value="Sig_transdc_resp-reg_C-effctor"/>
</dbReference>
<feature type="domain" description="HTH luxR-type" evidence="4">
    <location>
        <begin position="647"/>
        <end position="712"/>
    </location>
</feature>
<dbReference type="Pfam" id="PF00196">
    <property type="entry name" value="GerE"/>
    <property type="match status" value="1"/>
</dbReference>
<evidence type="ECO:0000259" key="4">
    <source>
        <dbReference type="PROSITE" id="PS50043"/>
    </source>
</evidence>
<dbReference type="Gene3D" id="1.10.10.10">
    <property type="entry name" value="Winged helix-like DNA-binding domain superfamily/Winged helix DNA-binding domain"/>
    <property type="match status" value="1"/>
</dbReference>
<reference evidence="6" key="1">
    <citation type="journal article" date="2019" name="Int. J. Syst. Evol. Microbiol.">
        <title>The Global Catalogue of Microorganisms (GCM) 10K type strain sequencing project: providing services to taxonomists for standard genome sequencing and annotation.</title>
        <authorList>
            <consortium name="The Broad Institute Genomics Platform"/>
            <consortium name="The Broad Institute Genome Sequencing Center for Infectious Disease"/>
            <person name="Wu L."/>
            <person name="Ma J."/>
        </authorList>
    </citation>
    <scope>NUCLEOTIDE SEQUENCE [LARGE SCALE GENOMIC DNA]</scope>
    <source>
        <strain evidence="6">CCM 7043</strain>
    </source>
</reference>
<dbReference type="EMBL" id="JBHUCO010000038">
    <property type="protein sequence ID" value="MFD1521730.1"/>
    <property type="molecule type" value="Genomic_DNA"/>
</dbReference>
<dbReference type="SUPFAM" id="SSF52540">
    <property type="entry name" value="P-loop containing nucleoside triphosphate hydrolases"/>
    <property type="match status" value="1"/>
</dbReference>
<keyword evidence="3" id="KW-0804">Transcription</keyword>
<dbReference type="InterPro" id="IPR000792">
    <property type="entry name" value="Tscrpt_reg_LuxR_C"/>
</dbReference>
<comment type="caution">
    <text evidence="5">The sequence shown here is derived from an EMBL/GenBank/DDBJ whole genome shotgun (WGS) entry which is preliminary data.</text>
</comment>
<dbReference type="InterPro" id="IPR059106">
    <property type="entry name" value="WHD_MalT"/>
</dbReference>
<evidence type="ECO:0000313" key="5">
    <source>
        <dbReference type="EMBL" id="MFD1521730.1"/>
    </source>
</evidence>
<dbReference type="SUPFAM" id="SSF46894">
    <property type="entry name" value="C-terminal effector domain of the bipartite response regulators"/>
    <property type="match status" value="1"/>
</dbReference>
<gene>
    <name evidence="5" type="ORF">ACFSJD_29820</name>
</gene>
<keyword evidence="6" id="KW-1185">Reference proteome</keyword>
<evidence type="ECO:0000256" key="3">
    <source>
        <dbReference type="ARBA" id="ARBA00023163"/>
    </source>
</evidence>
<dbReference type="InterPro" id="IPR027417">
    <property type="entry name" value="P-loop_NTPase"/>
</dbReference>
<dbReference type="PRINTS" id="PR00038">
    <property type="entry name" value="HTHLUXR"/>
</dbReference>
<dbReference type="InterPro" id="IPR036388">
    <property type="entry name" value="WH-like_DNA-bd_sf"/>
</dbReference>
<evidence type="ECO:0000256" key="1">
    <source>
        <dbReference type="ARBA" id="ARBA00023015"/>
    </source>
</evidence>
<dbReference type="PROSITE" id="PS50043">
    <property type="entry name" value="HTH_LUXR_2"/>
    <property type="match status" value="1"/>
</dbReference>
<keyword evidence="2" id="KW-0238">DNA-binding</keyword>
<evidence type="ECO:0000256" key="2">
    <source>
        <dbReference type="ARBA" id="ARBA00023125"/>
    </source>
</evidence>
<dbReference type="Proteomes" id="UP001597114">
    <property type="component" value="Unassembled WGS sequence"/>
</dbReference>
<organism evidence="5 6">
    <name type="scientific">Pseudonocardia yunnanensis</name>
    <dbReference type="NCBI Taxonomy" id="58107"/>
    <lineage>
        <taxon>Bacteria</taxon>
        <taxon>Bacillati</taxon>
        <taxon>Actinomycetota</taxon>
        <taxon>Actinomycetes</taxon>
        <taxon>Pseudonocardiales</taxon>
        <taxon>Pseudonocardiaceae</taxon>
        <taxon>Pseudonocardia</taxon>
    </lineage>
</organism>
<protein>
    <submittedName>
        <fullName evidence="5">LuxR C-terminal-related transcriptional regulator</fullName>
    </submittedName>
</protein>
<proteinExistence type="predicted"/>